<comment type="subcellular location">
    <subcellularLocation>
        <location evidence="2">Membrane</location>
        <topology evidence="2">Multi-pass membrane protein</topology>
    </subcellularLocation>
</comment>
<evidence type="ECO:0000256" key="5">
    <source>
        <dbReference type="ARBA" id="ARBA00022898"/>
    </source>
</evidence>
<dbReference type="Pfam" id="PF07690">
    <property type="entry name" value="MFS_1"/>
    <property type="match status" value="1"/>
</dbReference>
<proteinExistence type="inferred from homology"/>
<feature type="transmembrane region" description="Helical" evidence="12">
    <location>
        <begin position="437"/>
        <end position="457"/>
    </location>
</feature>
<dbReference type="Gene3D" id="1.20.1250.20">
    <property type="entry name" value="MFS general substrate transporter like domains"/>
    <property type="match status" value="1"/>
</dbReference>
<dbReference type="InterPro" id="IPR001544">
    <property type="entry name" value="Aminotrans_IV"/>
</dbReference>
<dbReference type="InterPro" id="IPR020846">
    <property type="entry name" value="MFS_dom"/>
</dbReference>
<dbReference type="InterPro" id="IPR043132">
    <property type="entry name" value="BCAT-like_C"/>
</dbReference>
<dbReference type="Gene3D" id="3.20.10.10">
    <property type="entry name" value="D-amino Acid Aminotransferase, subunit A, domain 2"/>
    <property type="match status" value="1"/>
</dbReference>
<comment type="caution">
    <text evidence="14">The sequence shown here is derived from an EMBL/GenBank/DDBJ whole genome shotgun (WGS) entry which is preliminary data.</text>
</comment>
<dbReference type="Gene3D" id="3.30.470.10">
    <property type="match status" value="1"/>
</dbReference>
<evidence type="ECO:0000256" key="12">
    <source>
        <dbReference type="SAM" id="Phobius"/>
    </source>
</evidence>
<dbReference type="PANTHER" id="PTHR23502:SF59">
    <property type="entry name" value="MULTIDRUG TRANSPORTER, PUTATIVE (AFU_ORTHOLOGUE AFUA_1G10370)-RELATED"/>
    <property type="match status" value="1"/>
</dbReference>
<protein>
    <recommendedName>
        <fullName evidence="13">Major facilitator superfamily (MFS) profile domain-containing protein</fullName>
    </recommendedName>
</protein>
<evidence type="ECO:0000313" key="14">
    <source>
        <dbReference type="EMBL" id="RSL90284.1"/>
    </source>
</evidence>
<keyword evidence="4 12" id="KW-0812">Transmembrane</keyword>
<dbReference type="PROSITE" id="PS50850">
    <property type="entry name" value="MFS"/>
    <property type="match status" value="1"/>
</dbReference>
<evidence type="ECO:0000256" key="3">
    <source>
        <dbReference type="ARBA" id="ARBA00009320"/>
    </source>
</evidence>
<evidence type="ECO:0000256" key="9">
    <source>
        <dbReference type="ARBA" id="ARBA00023242"/>
    </source>
</evidence>
<accession>A0A428SKJ6</accession>
<dbReference type="Pfam" id="PF01063">
    <property type="entry name" value="Aminotran_4"/>
    <property type="match status" value="1"/>
</dbReference>
<keyword evidence="9" id="KW-0539">Nucleus</keyword>
<evidence type="ECO:0000256" key="1">
    <source>
        <dbReference type="ARBA" id="ARBA00001933"/>
    </source>
</evidence>
<feature type="transmembrane region" description="Helical" evidence="12">
    <location>
        <begin position="364"/>
        <end position="384"/>
    </location>
</feature>
<dbReference type="CDD" id="cd17323">
    <property type="entry name" value="MFS_Tpo1_MDR_like"/>
    <property type="match status" value="1"/>
</dbReference>
<dbReference type="InterPro" id="IPR018300">
    <property type="entry name" value="Aminotrans_IV_CS"/>
</dbReference>
<organism evidence="14 15">
    <name type="scientific">Fusarium ambrosium</name>
    <dbReference type="NCBI Taxonomy" id="131363"/>
    <lineage>
        <taxon>Eukaryota</taxon>
        <taxon>Fungi</taxon>
        <taxon>Dikarya</taxon>
        <taxon>Ascomycota</taxon>
        <taxon>Pezizomycotina</taxon>
        <taxon>Sordariomycetes</taxon>
        <taxon>Hypocreomycetidae</taxon>
        <taxon>Hypocreales</taxon>
        <taxon>Nectriaceae</taxon>
        <taxon>Fusarium</taxon>
        <taxon>Fusarium solani species complex</taxon>
    </lineage>
</organism>
<comment type="similarity">
    <text evidence="3">Belongs to the class-IV pyridoxal-phosphate-dependent aminotransferase family.</text>
</comment>
<keyword evidence="8" id="KW-0325">Glycoprotein</keyword>
<feature type="transmembrane region" description="Helical" evidence="12">
    <location>
        <begin position="155"/>
        <end position="179"/>
    </location>
</feature>
<name>A0A428SKJ6_9HYPO</name>
<feature type="domain" description="Major facilitator superfamily (MFS) profile" evidence="13">
    <location>
        <begin position="30"/>
        <end position="459"/>
    </location>
</feature>
<dbReference type="InterPro" id="IPR043131">
    <property type="entry name" value="BCAT-like_N"/>
</dbReference>
<dbReference type="GO" id="GO:0022857">
    <property type="term" value="F:transmembrane transporter activity"/>
    <property type="evidence" value="ECO:0007669"/>
    <property type="project" value="InterPro"/>
</dbReference>
<dbReference type="InterPro" id="IPR036038">
    <property type="entry name" value="Aminotransferase-like"/>
</dbReference>
<dbReference type="Pfam" id="PF11951">
    <property type="entry name" value="Fungal_trans_2"/>
    <property type="match status" value="1"/>
</dbReference>
<dbReference type="InterPro" id="IPR011701">
    <property type="entry name" value="MFS"/>
</dbReference>
<evidence type="ECO:0000256" key="6">
    <source>
        <dbReference type="ARBA" id="ARBA00022989"/>
    </source>
</evidence>
<evidence type="ECO:0000256" key="4">
    <source>
        <dbReference type="ARBA" id="ARBA00022692"/>
    </source>
</evidence>
<dbReference type="SUPFAM" id="SSF56752">
    <property type="entry name" value="D-aminoacid aminotransferase-like PLP-dependent enzymes"/>
    <property type="match status" value="1"/>
</dbReference>
<reference evidence="14 15" key="1">
    <citation type="submission" date="2017-06" db="EMBL/GenBank/DDBJ databases">
        <title>Cmopartive genomic analysis of Ambrosia Fusariam Clade fungi.</title>
        <authorList>
            <person name="Stajich J.E."/>
            <person name="Carrillo J."/>
            <person name="Kijimoto T."/>
            <person name="Eskalen A."/>
            <person name="O'Donnell K."/>
            <person name="Kasson M."/>
        </authorList>
    </citation>
    <scope>NUCLEOTIDE SEQUENCE [LARGE SCALE GENOMIC DNA]</scope>
    <source>
        <strain evidence="14 15">NRRL 20438</strain>
    </source>
</reference>
<dbReference type="PANTHER" id="PTHR23502">
    <property type="entry name" value="MAJOR FACILITATOR SUPERFAMILY"/>
    <property type="match status" value="1"/>
</dbReference>
<gene>
    <name evidence="14" type="ORF">CDV31_015707</name>
</gene>
<evidence type="ECO:0000256" key="8">
    <source>
        <dbReference type="ARBA" id="ARBA00023180"/>
    </source>
</evidence>
<keyword evidence="15" id="KW-1185">Reference proteome</keyword>
<evidence type="ECO:0000256" key="7">
    <source>
        <dbReference type="ARBA" id="ARBA00023136"/>
    </source>
</evidence>
<dbReference type="SUPFAM" id="SSF103473">
    <property type="entry name" value="MFS general substrate transporter"/>
    <property type="match status" value="1"/>
</dbReference>
<evidence type="ECO:0000256" key="2">
    <source>
        <dbReference type="ARBA" id="ARBA00004141"/>
    </source>
</evidence>
<dbReference type="GO" id="GO:0003824">
    <property type="term" value="F:catalytic activity"/>
    <property type="evidence" value="ECO:0007669"/>
    <property type="project" value="InterPro"/>
</dbReference>
<evidence type="ECO:0000259" key="13">
    <source>
        <dbReference type="PROSITE" id="PS50850"/>
    </source>
</evidence>
<keyword evidence="5 10" id="KW-0663">Pyridoxal phosphate</keyword>
<dbReference type="GO" id="GO:0005886">
    <property type="term" value="C:plasma membrane"/>
    <property type="evidence" value="ECO:0007669"/>
    <property type="project" value="TreeGrafter"/>
</dbReference>
<keyword evidence="7 12" id="KW-0472">Membrane</keyword>
<keyword evidence="6 12" id="KW-1133">Transmembrane helix</keyword>
<feature type="transmembrane region" description="Helical" evidence="12">
    <location>
        <begin position="120"/>
        <end position="143"/>
    </location>
</feature>
<sequence>MSVQDFVVTFDSSWDPYDPRNWPLKQKVFTTLLYGLSTMGSTFSTASFSTGIHEMMDEFKISEEVASLGTSLILMGFAFGPLLWAPISELYGRKLPMAVPYFVAVCFTFGTAAAKDTQTLLITRFFAGFFGSAPLCITAGVLADTFSPQQRGLALTGYALAVIGGPVLGPIVGGGVMYAGLGWRWTQLITGIIMATMVVLDFAFITESYPPILLVHKARRLRLETRNWSYHAQHEERDATFREMMTKFVIRPIQLLMTPICFFSALHASFVYGIVYLNLGSFPRIFQGARGWNALIGSLAFLCLFIGACLGSLVNTACSRWYVARLNANNGRGTPEHRLPPMMIGSAFLMAGLFMIGNTADPNSYPWIVPMIAATMMGLGFFTIFQSVISYQIDTFPQYAASAVAANTFMRSMLASIFPPIVPKMYSALGIKNSSNLTGYVALALLPIPWIFFYFGARIRAKGRWIARNKPTIARPSSSLHIVLITHIVQCTRLRLQCGGYVTRFRFRDQTDLLRNKHQRNERDKASPQTANETPGTPRLENDQGQVSTHPTPPPDTGQLTTPILPCVGEIEVSPQSTAPRDDVPVIVQDIDPDQSHQTDSGAQQRIVDNSVASPLVVEPFLNPQLASIRVSQDHGLIDTTPSPRSSHEAVPTVVETRLERFPLVESPEQQQAGSTPQITRFEITGIEAIFPVIQDSPASSEWTDQQTDTSWCGFLAVAQEPEPSSVAPPGLFEAAKFPQDMIYYHHLCDPSLSGLLSVLGVRDVLGVGGLDKGFFHAALALSALHMSQSSSVSKAVADCSALHALDHFVEALGYMRSAHLNNDIATIDAPGRGQNTIAWLATLLLLANFELNRGQIKLWYVHSHAAVTYLSHNVAQVGELPVGKSIIRSFSRIEAYLEIFDRSYTACHSLATSNVSAMLGTSLRTSTDPFDRLLYILPRVGEFEEECRTSPQLDSHWRIQARNLIDELKAWRRSLPDRDVPSADEVDADPWKLSDDSSTLIIRPLTLSRAANPAKAATSFMHYLVSLVRLEMKYSPGIRRKLPENGRKLILVVCRLAAGVSSSVCAASNAYGHGMVPALMNAYYSSDDQAAKAWIKDWISGFPRDREGIWNVRHAHRLLHAIATPPEASAQASQPKLGELRSKGMHRDLVPESEQGPVPASDDPVRFTQKATTAHMVKVRWTAENGWENAEMVPYGKISLEPTASVLHYATETFEGMKVYRGYDNKLRLFRPQLNCARMLRSNARVALPSFNPQGLLDVIASYVATECPRWLPEPGTNLYLRPAMIGSGEALGISVPAEALFFLFAALFPQASKAPHPGVKLLASSSDIIRAWPGGFGDAKVGASYGPAMAAHGRAREKGCGQTLWLFGPEKYVTEAGASNFFVIWKRKDTQQLELVTSSLDTGVILPGVTRQSVLEIARERLAKDTASQWSELEPLEVVERPLTMDEIAEAHSDGRLVECFVSGTAMFITPVSCIRYDDTDVSFPMTVTSTGTKTPLCQYSTKIKSWLEDIIYGRVEHEWGHVIEE</sequence>
<dbReference type="Proteomes" id="UP000288429">
    <property type="component" value="Unassembled WGS sequence"/>
</dbReference>
<dbReference type="PROSITE" id="PS00770">
    <property type="entry name" value="AA_TRANSFER_CLASS_4"/>
    <property type="match status" value="1"/>
</dbReference>
<comment type="cofactor">
    <cofactor evidence="1 10">
        <name>pyridoxal 5'-phosphate</name>
        <dbReference type="ChEBI" id="CHEBI:597326"/>
    </cofactor>
</comment>
<feature type="transmembrane region" description="Helical" evidence="12">
    <location>
        <begin position="65"/>
        <end position="85"/>
    </location>
</feature>
<evidence type="ECO:0000256" key="11">
    <source>
        <dbReference type="SAM" id="MobiDB-lite"/>
    </source>
</evidence>
<feature type="compositionally biased region" description="Basic and acidic residues" evidence="11">
    <location>
        <begin position="514"/>
        <end position="526"/>
    </location>
</feature>
<dbReference type="InterPro" id="IPR036259">
    <property type="entry name" value="MFS_trans_sf"/>
</dbReference>
<feature type="transmembrane region" description="Helical" evidence="12">
    <location>
        <begin position="253"/>
        <end position="275"/>
    </location>
</feature>
<evidence type="ECO:0000313" key="15">
    <source>
        <dbReference type="Proteomes" id="UP000288429"/>
    </source>
</evidence>
<evidence type="ECO:0000256" key="10">
    <source>
        <dbReference type="RuleBase" id="RU004516"/>
    </source>
</evidence>
<feature type="transmembrane region" description="Helical" evidence="12">
    <location>
        <begin position="295"/>
        <end position="318"/>
    </location>
</feature>
<feature type="transmembrane region" description="Helical" evidence="12">
    <location>
        <begin position="97"/>
        <end position="114"/>
    </location>
</feature>
<feature type="transmembrane region" description="Helical" evidence="12">
    <location>
        <begin position="339"/>
        <end position="358"/>
    </location>
</feature>
<dbReference type="InterPro" id="IPR021858">
    <property type="entry name" value="Fun_TF"/>
</dbReference>
<dbReference type="FunFam" id="1.20.1250.20:FF:000011">
    <property type="entry name" value="MFS multidrug transporter, putative"/>
    <property type="match status" value="1"/>
</dbReference>
<dbReference type="EMBL" id="NIZV01000431">
    <property type="protein sequence ID" value="RSL90284.1"/>
    <property type="molecule type" value="Genomic_DNA"/>
</dbReference>
<feature type="region of interest" description="Disordered" evidence="11">
    <location>
        <begin position="514"/>
        <end position="563"/>
    </location>
</feature>